<evidence type="ECO:0000313" key="2">
    <source>
        <dbReference type="Proteomes" id="UP000308600"/>
    </source>
</evidence>
<dbReference type="EMBL" id="ML208259">
    <property type="protein sequence ID" value="TFK77135.1"/>
    <property type="molecule type" value="Genomic_DNA"/>
</dbReference>
<organism evidence="1 2">
    <name type="scientific">Pluteus cervinus</name>
    <dbReference type="NCBI Taxonomy" id="181527"/>
    <lineage>
        <taxon>Eukaryota</taxon>
        <taxon>Fungi</taxon>
        <taxon>Dikarya</taxon>
        <taxon>Basidiomycota</taxon>
        <taxon>Agaricomycotina</taxon>
        <taxon>Agaricomycetes</taxon>
        <taxon>Agaricomycetidae</taxon>
        <taxon>Agaricales</taxon>
        <taxon>Pluteineae</taxon>
        <taxon>Pluteaceae</taxon>
        <taxon>Pluteus</taxon>
    </lineage>
</organism>
<reference evidence="1 2" key="1">
    <citation type="journal article" date="2019" name="Nat. Ecol. Evol.">
        <title>Megaphylogeny resolves global patterns of mushroom evolution.</title>
        <authorList>
            <person name="Varga T."/>
            <person name="Krizsan K."/>
            <person name="Foldi C."/>
            <person name="Dima B."/>
            <person name="Sanchez-Garcia M."/>
            <person name="Sanchez-Ramirez S."/>
            <person name="Szollosi G.J."/>
            <person name="Szarkandi J.G."/>
            <person name="Papp V."/>
            <person name="Albert L."/>
            <person name="Andreopoulos W."/>
            <person name="Angelini C."/>
            <person name="Antonin V."/>
            <person name="Barry K.W."/>
            <person name="Bougher N.L."/>
            <person name="Buchanan P."/>
            <person name="Buyck B."/>
            <person name="Bense V."/>
            <person name="Catcheside P."/>
            <person name="Chovatia M."/>
            <person name="Cooper J."/>
            <person name="Damon W."/>
            <person name="Desjardin D."/>
            <person name="Finy P."/>
            <person name="Geml J."/>
            <person name="Haridas S."/>
            <person name="Hughes K."/>
            <person name="Justo A."/>
            <person name="Karasinski D."/>
            <person name="Kautmanova I."/>
            <person name="Kiss B."/>
            <person name="Kocsube S."/>
            <person name="Kotiranta H."/>
            <person name="LaButti K.M."/>
            <person name="Lechner B.E."/>
            <person name="Liimatainen K."/>
            <person name="Lipzen A."/>
            <person name="Lukacs Z."/>
            <person name="Mihaltcheva S."/>
            <person name="Morgado L.N."/>
            <person name="Niskanen T."/>
            <person name="Noordeloos M.E."/>
            <person name="Ohm R.A."/>
            <person name="Ortiz-Santana B."/>
            <person name="Ovrebo C."/>
            <person name="Racz N."/>
            <person name="Riley R."/>
            <person name="Savchenko A."/>
            <person name="Shiryaev A."/>
            <person name="Soop K."/>
            <person name="Spirin V."/>
            <person name="Szebenyi C."/>
            <person name="Tomsovsky M."/>
            <person name="Tulloss R.E."/>
            <person name="Uehling J."/>
            <person name="Grigoriev I.V."/>
            <person name="Vagvolgyi C."/>
            <person name="Papp T."/>
            <person name="Martin F.M."/>
            <person name="Miettinen O."/>
            <person name="Hibbett D.S."/>
            <person name="Nagy L.G."/>
        </authorList>
    </citation>
    <scope>NUCLEOTIDE SEQUENCE [LARGE SCALE GENOMIC DNA]</scope>
    <source>
        <strain evidence="1 2">NL-1719</strain>
    </source>
</reference>
<protein>
    <submittedName>
        <fullName evidence="1">Peroxisome membrane protein</fullName>
    </submittedName>
</protein>
<dbReference type="Proteomes" id="UP000308600">
    <property type="component" value="Unassembled WGS sequence"/>
</dbReference>
<proteinExistence type="predicted"/>
<evidence type="ECO:0000313" key="1">
    <source>
        <dbReference type="EMBL" id="TFK77135.1"/>
    </source>
</evidence>
<gene>
    <name evidence="1" type="ORF">BDN72DRAFT_783957</name>
</gene>
<accession>A0ACD3BGX5</accession>
<name>A0ACD3BGX5_9AGAR</name>
<keyword evidence="2" id="KW-1185">Reference proteome</keyword>
<sequence length="335" mass="38393">MSSPMAGYEAFLVKNVSTISSIESTLRSLTWFLPGRFKDAELASEALSSLLNMTSMYHDTLLTTFTQNSRPPVPTSLHFRYTQAWLDKDVRYRWIGRVLELIRYTQLVIEMGLKRKVSSKNRWRGIVLLEVVKAVLRLMLLRITKRPLVHPPLPEREFDPSTLPDLDSERTSPHPLFNKSSPSSADSPVEDYLLPKALSTSNVRPPVTLISPLASPQDWVSEVLYTLRPLVYCVLYASDRNTKRPLVAILLLELLSRTLRRAPPPSAILECSEYAHRDRDVFWYLLRGSIWQHFSRPKLEALAHKVGRAPLVGLFGALLEDWIPLIDEYYYYTAP</sequence>